<evidence type="ECO:0000313" key="1">
    <source>
        <dbReference type="EMBL" id="VDC91391.1"/>
    </source>
</evidence>
<protein>
    <submittedName>
        <fullName evidence="1">Uncharacterized protein</fullName>
    </submittedName>
</protein>
<proteinExistence type="predicted"/>
<dbReference type="EMBL" id="LR031872">
    <property type="protein sequence ID" value="VDC91391.1"/>
    <property type="molecule type" value="Genomic_DNA"/>
</dbReference>
<accession>A0A3P6B4J2</accession>
<name>A0A3P6B4J2_BRAOL</name>
<sequence>MSCFRLSKDLCSKLISAMTEYWWSSGNNRHKIVWVAWQKLCKKKSWVGSISMTLSSKIKPS</sequence>
<dbReference type="AlphaFoldDB" id="A0A3P6B4J2"/>
<gene>
    <name evidence="1" type="ORF">BOLC3T15816H</name>
</gene>
<organism evidence="1">
    <name type="scientific">Brassica oleracea</name>
    <name type="common">Wild cabbage</name>
    <dbReference type="NCBI Taxonomy" id="3712"/>
    <lineage>
        <taxon>Eukaryota</taxon>
        <taxon>Viridiplantae</taxon>
        <taxon>Streptophyta</taxon>
        <taxon>Embryophyta</taxon>
        <taxon>Tracheophyta</taxon>
        <taxon>Spermatophyta</taxon>
        <taxon>Magnoliopsida</taxon>
        <taxon>eudicotyledons</taxon>
        <taxon>Gunneridae</taxon>
        <taxon>Pentapetalae</taxon>
        <taxon>rosids</taxon>
        <taxon>malvids</taxon>
        <taxon>Brassicales</taxon>
        <taxon>Brassicaceae</taxon>
        <taxon>Brassiceae</taxon>
        <taxon>Brassica</taxon>
    </lineage>
</organism>
<reference evidence="1" key="1">
    <citation type="submission" date="2018-11" db="EMBL/GenBank/DDBJ databases">
        <authorList>
            <consortium name="Genoscope - CEA"/>
            <person name="William W."/>
        </authorList>
    </citation>
    <scope>NUCLEOTIDE SEQUENCE</scope>
</reference>